<keyword evidence="2" id="KW-0813">Transport</keyword>
<proteinExistence type="inferred from homology"/>
<protein>
    <submittedName>
        <fullName evidence="4">High-affinity zinc uptake system binding-protein ZnuA</fullName>
    </submittedName>
</protein>
<keyword evidence="3" id="KW-0732">Signal</keyword>
<dbReference type="InterPro" id="IPR050492">
    <property type="entry name" value="Bact_metal-bind_prot9"/>
</dbReference>
<comment type="caution">
    <text evidence="4">The sequence shown here is derived from an EMBL/GenBank/DDBJ whole genome shotgun (WGS) entry which is preliminary data.</text>
</comment>
<evidence type="ECO:0000256" key="1">
    <source>
        <dbReference type="ARBA" id="ARBA00011028"/>
    </source>
</evidence>
<evidence type="ECO:0000256" key="2">
    <source>
        <dbReference type="ARBA" id="ARBA00022448"/>
    </source>
</evidence>
<dbReference type="InterPro" id="IPR006127">
    <property type="entry name" value="ZnuA-like"/>
</dbReference>
<accession>A0A645BB55</accession>
<dbReference type="SUPFAM" id="SSF53807">
    <property type="entry name" value="Helical backbone' metal receptor"/>
    <property type="match status" value="1"/>
</dbReference>
<dbReference type="GO" id="GO:0030001">
    <property type="term" value="P:metal ion transport"/>
    <property type="evidence" value="ECO:0007669"/>
    <property type="project" value="InterPro"/>
</dbReference>
<dbReference type="GO" id="GO:0046872">
    <property type="term" value="F:metal ion binding"/>
    <property type="evidence" value="ECO:0007669"/>
    <property type="project" value="InterPro"/>
</dbReference>
<evidence type="ECO:0000256" key="3">
    <source>
        <dbReference type="ARBA" id="ARBA00022729"/>
    </source>
</evidence>
<dbReference type="Gene3D" id="3.40.50.1980">
    <property type="entry name" value="Nitrogenase molybdenum iron protein domain"/>
    <property type="match status" value="2"/>
</dbReference>
<dbReference type="PANTHER" id="PTHR42953:SF3">
    <property type="entry name" value="HIGH-AFFINITY ZINC UPTAKE SYSTEM PROTEIN ZNUA"/>
    <property type="match status" value="1"/>
</dbReference>
<dbReference type="AlphaFoldDB" id="A0A645BB55"/>
<reference evidence="4" key="1">
    <citation type="submission" date="2019-08" db="EMBL/GenBank/DDBJ databases">
        <authorList>
            <person name="Kucharzyk K."/>
            <person name="Murdoch R.W."/>
            <person name="Higgins S."/>
            <person name="Loffler F."/>
        </authorList>
    </citation>
    <scope>NUCLEOTIDE SEQUENCE</scope>
</reference>
<dbReference type="PANTHER" id="PTHR42953">
    <property type="entry name" value="HIGH-AFFINITY ZINC UPTAKE SYSTEM PROTEIN ZNUA-RELATED"/>
    <property type="match status" value="1"/>
</dbReference>
<dbReference type="Pfam" id="PF01297">
    <property type="entry name" value="ZnuA"/>
    <property type="match status" value="1"/>
</dbReference>
<dbReference type="InterPro" id="IPR006128">
    <property type="entry name" value="Lipoprotein_PsaA-like"/>
</dbReference>
<comment type="similarity">
    <text evidence="1">Belongs to the bacterial solute-binding protein 9 family.</text>
</comment>
<dbReference type="GO" id="GO:0007155">
    <property type="term" value="P:cell adhesion"/>
    <property type="evidence" value="ECO:0007669"/>
    <property type="project" value="InterPro"/>
</dbReference>
<organism evidence="4">
    <name type="scientific">bioreactor metagenome</name>
    <dbReference type="NCBI Taxonomy" id="1076179"/>
    <lineage>
        <taxon>unclassified sequences</taxon>
        <taxon>metagenomes</taxon>
        <taxon>ecological metagenomes</taxon>
    </lineage>
</organism>
<dbReference type="PRINTS" id="PR00690">
    <property type="entry name" value="ADHESNFAMILY"/>
</dbReference>
<dbReference type="EMBL" id="VSSQ01018576">
    <property type="protein sequence ID" value="MPM61891.1"/>
    <property type="molecule type" value="Genomic_DNA"/>
</dbReference>
<sequence length="330" mass="37001">MVIVLDVKKNLMIFYRKAVNKNLGGFKMNKIFRVFLVMALSIVLLSACGRNSAADKDKENGKPSFTVVTSFYPMYIATINITKDIPGVKVINMTKPQTGCLHDYQLVPEDMQKLEKANAFVVNGAGMEVFLDKAVKQQPKLKIVDASKNIPLLKDENGEENPHVWVSVSNAIMQVKNIAEQLAELDPVNAEKYKNNASVYTKKLEALRNDMHSSLDNVKTKDIITFHEAFPYFAKEFNLNIVDVIEREPGTEPSPKELEETIDKVKELKVKALFAEPQYPAKAAEVIAKETGAKLFTLDPAVTGESKPDAYDDYINTMRKNLNVLKEALQ</sequence>
<gene>
    <name evidence="4" type="primary">znuA_23</name>
    <name evidence="4" type="ORF">SDC9_108755</name>
</gene>
<name>A0A645BB55_9ZZZZ</name>
<evidence type="ECO:0000313" key="4">
    <source>
        <dbReference type="EMBL" id="MPM61891.1"/>
    </source>
</evidence>